<keyword evidence="4" id="KW-1185">Reference proteome</keyword>
<dbReference type="Pfam" id="PF20256">
    <property type="entry name" value="MoCoBD_2"/>
    <property type="match status" value="1"/>
</dbReference>
<dbReference type="InterPro" id="IPR037165">
    <property type="entry name" value="AldOxase/xan_DH_Mopterin-bd_sf"/>
</dbReference>
<evidence type="ECO:0000313" key="4">
    <source>
        <dbReference type="Proteomes" id="UP000050794"/>
    </source>
</evidence>
<dbReference type="EMBL" id="UYWY01005903">
    <property type="protein sequence ID" value="VDM29707.1"/>
    <property type="molecule type" value="Genomic_DNA"/>
</dbReference>
<evidence type="ECO:0000313" key="3">
    <source>
        <dbReference type="EMBL" id="VDM29707.1"/>
    </source>
</evidence>
<dbReference type="Proteomes" id="UP000050794">
    <property type="component" value="Unassembled WGS sequence"/>
</dbReference>
<organism evidence="4 5">
    <name type="scientific">Toxocara canis</name>
    <name type="common">Canine roundworm</name>
    <dbReference type="NCBI Taxonomy" id="6265"/>
    <lineage>
        <taxon>Eukaryota</taxon>
        <taxon>Metazoa</taxon>
        <taxon>Ecdysozoa</taxon>
        <taxon>Nematoda</taxon>
        <taxon>Chromadorea</taxon>
        <taxon>Rhabditida</taxon>
        <taxon>Spirurina</taxon>
        <taxon>Ascaridomorpha</taxon>
        <taxon>Ascaridoidea</taxon>
        <taxon>Toxocaridae</taxon>
        <taxon>Toxocara</taxon>
    </lineage>
</organism>
<dbReference type="PANTHER" id="PTHR11908:SF132">
    <property type="entry name" value="ALDEHYDE OXIDASE 1-RELATED"/>
    <property type="match status" value="1"/>
</dbReference>
<dbReference type="SUPFAM" id="SSF56003">
    <property type="entry name" value="Molybdenum cofactor-binding domain"/>
    <property type="match status" value="1"/>
</dbReference>
<accession>A0A183U670</accession>
<dbReference type="InterPro" id="IPR046867">
    <property type="entry name" value="AldOxase/xan_DH_MoCoBD2"/>
</dbReference>
<dbReference type="GO" id="GO:0005506">
    <property type="term" value="F:iron ion binding"/>
    <property type="evidence" value="ECO:0007669"/>
    <property type="project" value="InterPro"/>
</dbReference>
<evidence type="ECO:0000259" key="2">
    <source>
        <dbReference type="Pfam" id="PF20256"/>
    </source>
</evidence>
<name>A0A183U670_TOXCA</name>
<dbReference type="Gene3D" id="3.30.365.10">
    <property type="entry name" value="Aldehyde oxidase/xanthine dehydrogenase, molybdopterin binding domain"/>
    <property type="match status" value="2"/>
</dbReference>
<feature type="domain" description="Aldehyde oxidase/xanthine dehydrogenase second molybdopterin binding" evidence="2">
    <location>
        <begin position="1"/>
        <end position="43"/>
    </location>
</feature>
<sequence length="77" mass="8058">VTARCLGIDISKVHICETATDKVPNASPTAASASSDLNGLAIMLLRCDIVMDVGDSLNPAVDIGQIEGAFVQVRFLE</sequence>
<reference evidence="5" key="1">
    <citation type="submission" date="2016-06" db="UniProtKB">
        <authorList>
            <consortium name="WormBaseParasite"/>
        </authorList>
    </citation>
    <scope>IDENTIFICATION</scope>
</reference>
<dbReference type="AlphaFoldDB" id="A0A183U670"/>
<evidence type="ECO:0000256" key="1">
    <source>
        <dbReference type="ARBA" id="ARBA00022505"/>
    </source>
</evidence>
<reference evidence="3 4" key="2">
    <citation type="submission" date="2018-11" db="EMBL/GenBank/DDBJ databases">
        <authorList>
            <consortium name="Pathogen Informatics"/>
        </authorList>
    </citation>
    <scope>NUCLEOTIDE SEQUENCE [LARGE SCALE GENOMIC DNA]</scope>
</reference>
<proteinExistence type="predicted"/>
<dbReference type="GO" id="GO:0016491">
    <property type="term" value="F:oxidoreductase activity"/>
    <property type="evidence" value="ECO:0007669"/>
    <property type="project" value="InterPro"/>
</dbReference>
<evidence type="ECO:0000313" key="5">
    <source>
        <dbReference type="WBParaSite" id="TCNE_0000399001-mRNA-1"/>
    </source>
</evidence>
<keyword evidence="1" id="KW-0500">Molybdenum</keyword>
<gene>
    <name evidence="3" type="ORF">TCNE_LOCUS3990</name>
</gene>
<dbReference type="InterPro" id="IPR016208">
    <property type="entry name" value="Ald_Oxase/xanthine_DH-like"/>
</dbReference>
<dbReference type="WBParaSite" id="TCNE_0000399001-mRNA-1">
    <property type="protein sequence ID" value="TCNE_0000399001-mRNA-1"/>
    <property type="gene ID" value="TCNE_0000399001"/>
</dbReference>
<dbReference type="PANTHER" id="PTHR11908">
    <property type="entry name" value="XANTHINE DEHYDROGENASE"/>
    <property type="match status" value="1"/>
</dbReference>
<protein>
    <submittedName>
        <fullName evidence="5">MoCoBD_2 domain-containing protein</fullName>
    </submittedName>
</protein>